<dbReference type="EMBL" id="JACEIQ010000023">
    <property type="protein sequence ID" value="MBA4496056.1"/>
    <property type="molecule type" value="Genomic_DNA"/>
</dbReference>
<protein>
    <submittedName>
        <fullName evidence="2">Uncharacterized protein</fullName>
    </submittedName>
</protein>
<evidence type="ECO:0000313" key="2">
    <source>
        <dbReference type="EMBL" id="MBA4496056.1"/>
    </source>
</evidence>
<feature type="transmembrane region" description="Helical" evidence="1">
    <location>
        <begin position="79"/>
        <end position="101"/>
    </location>
</feature>
<keyword evidence="1" id="KW-0812">Transmembrane</keyword>
<evidence type="ECO:0000256" key="1">
    <source>
        <dbReference type="SAM" id="Phobius"/>
    </source>
</evidence>
<name>A0A7W1WU20_9BACL</name>
<organism evidence="2 3">
    <name type="scientific">Paenactinomyces guangxiensis</name>
    <dbReference type="NCBI Taxonomy" id="1490290"/>
    <lineage>
        <taxon>Bacteria</taxon>
        <taxon>Bacillati</taxon>
        <taxon>Bacillota</taxon>
        <taxon>Bacilli</taxon>
        <taxon>Bacillales</taxon>
        <taxon>Thermoactinomycetaceae</taxon>
        <taxon>Paenactinomyces</taxon>
    </lineage>
</organism>
<reference evidence="2 3" key="1">
    <citation type="submission" date="2020-07" db="EMBL/GenBank/DDBJ databases">
        <authorList>
            <person name="Feng H."/>
        </authorList>
    </citation>
    <scope>NUCLEOTIDE SEQUENCE [LARGE SCALE GENOMIC DNA]</scope>
    <source>
        <strain evidence="3">s-10</strain>
    </source>
</reference>
<keyword evidence="3" id="KW-1185">Reference proteome</keyword>
<sequence>MDLRYWRLGLETLFVISVIIILKMWVFPFFISIWFPTDDLSALMQEWTVLIVGMITCFVYLGLGSSAKHVYQFSAIRAAALFFIIHLQWLLPVFFLFNDIITVWLRLIGDFVSLFSPGQSFSYPYFVIVYLGLFLLGRGIRVKDEKNVAKKSDMRRFISQKQKR</sequence>
<accession>A0A7W1WU20</accession>
<feature type="transmembrane region" description="Helical" evidence="1">
    <location>
        <begin position="12"/>
        <end position="35"/>
    </location>
</feature>
<feature type="transmembrane region" description="Helical" evidence="1">
    <location>
        <begin position="47"/>
        <end position="67"/>
    </location>
</feature>
<dbReference type="AlphaFoldDB" id="A0A7W1WU20"/>
<gene>
    <name evidence="2" type="ORF">H1191_17385</name>
</gene>
<proteinExistence type="predicted"/>
<comment type="caution">
    <text evidence="2">The sequence shown here is derived from an EMBL/GenBank/DDBJ whole genome shotgun (WGS) entry which is preliminary data.</text>
</comment>
<keyword evidence="1" id="KW-0472">Membrane</keyword>
<keyword evidence="1" id="KW-1133">Transmembrane helix</keyword>
<feature type="transmembrane region" description="Helical" evidence="1">
    <location>
        <begin position="121"/>
        <end position="140"/>
    </location>
</feature>
<evidence type="ECO:0000313" key="3">
    <source>
        <dbReference type="Proteomes" id="UP000535491"/>
    </source>
</evidence>
<dbReference type="Proteomes" id="UP000535491">
    <property type="component" value="Unassembled WGS sequence"/>
</dbReference>
<dbReference type="RefSeq" id="WP_181754129.1">
    <property type="nucleotide sequence ID" value="NZ_JACEIQ010000023.1"/>
</dbReference>